<evidence type="ECO:0000256" key="2">
    <source>
        <dbReference type="ARBA" id="ARBA00006228"/>
    </source>
</evidence>
<dbReference type="Pfam" id="PF01899">
    <property type="entry name" value="MNHE"/>
    <property type="match status" value="1"/>
</dbReference>
<dbReference type="PANTHER" id="PTHR34584">
    <property type="entry name" value="NA(+)/H(+) ANTIPORTER SUBUNIT E1"/>
    <property type="match status" value="1"/>
</dbReference>
<dbReference type="Proteomes" id="UP001549320">
    <property type="component" value="Unassembled WGS sequence"/>
</dbReference>
<keyword evidence="9" id="KW-1185">Reference proteome</keyword>
<feature type="transmembrane region" description="Helical" evidence="7">
    <location>
        <begin position="5"/>
        <end position="21"/>
    </location>
</feature>
<protein>
    <submittedName>
        <fullName evidence="8">Multicomponent K+:H+ antiporter subunit E</fullName>
    </submittedName>
</protein>
<dbReference type="PIRSF" id="PIRSF019239">
    <property type="entry name" value="MrpE"/>
    <property type="match status" value="1"/>
</dbReference>
<evidence type="ECO:0000256" key="3">
    <source>
        <dbReference type="ARBA" id="ARBA00022475"/>
    </source>
</evidence>
<gene>
    <name evidence="8" type="ORF">ABIE13_001717</name>
</gene>
<proteinExistence type="inferred from homology"/>
<comment type="subcellular location">
    <subcellularLocation>
        <location evidence="1">Cell membrane</location>
        <topology evidence="1">Multi-pass membrane protein</topology>
    </subcellularLocation>
</comment>
<evidence type="ECO:0000313" key="8">
    <source>
        <dbReference type="EMBL" id="MET4576608.1"/>
    </source>
</evidence>
<evidence type="ECO:0000256" key="5">
    <source>
        <dbReference type="ARBA" id="ARBA00022989"/>
    </source>
</evidence>
<evidence type="ECO:0000256" key="7">
    <source>
        <dbReference type="SAM" id="Phobius"/>
    </source>
</evidence>
<dbReference type="EMBL" id="JBEPSH010000003">
    <property type="protein sequence ID" value="MET4576608.1"/>
    <property type="molecule type" value="Genomic_DNA"/>
</dbReference>
<name>A0ABV2Q6F1_9BURK</name>
<reference evidence="8 9" key="1">
    <citation type="submission" date="2024-06" db="EMBL/GenBank/DDBJ databases">
        <title>Sorghum-associated microbial communities from plants grown in Nebraska, USA.</title>
        <authorList>
            <person name="Schachtman D."/>
        </authorList>
    </citation>
    <scope>NUCLEOTIDE SEQUENCE [LARGE SCALE GENOMIC DNA]</scope>
    <source>
        <strain evidence="8 9">2709</strain>
    </source>
</reference>
<dbReference type="NCBIfam" id="NF006520">
    <property type="entry name" value="PRK08965.1-4"/>
    <property type="match status" value="1"/>
</dbReference>
<comment type="similarity">
    <text evidence="2">Belongs to the CPA3 antiporters (TC 2.A.63) subunit E family.</text>
</comment>
<dbReference type="InterPro" id="IPR002758">
    <property type="entry name" value="Cation_antiport_E"/>
</dbReference>
<dbReference type="PANTHER" id="PTHR34584:SF1">
    <property type="entry name" value="NA(+)_H(+) ANTIPORTER SUBUNIT E1"/>
    <property type="match status" value="1"/>
</dbReference>
<feature type="transmembrane region" description="Helical" evidence="7">
    <location>
        <begin position="59"/>
        <end position="83"/>
    </location>
</feature>
<keyword evidence="3" id="KW-1003">Cell membrane</keyword>
<dbReference type="RefSeq" id="WP_354442677.1">
    <property type="nucleotide sequence ID" value="NZ_JBEPSH010000003.1"/>
</dbReference>
<keyword evidence="4 7" id="KW-0812">Transmembrane</keyword>
<organism evidence="8 9">
    <name type="scientific">Ottowia thiooxydans</name>
    <dbReference type="NCBI Taxonomy" id="219182"/>
    <lineage>
        <taxon>Bacteria</taxon>
        <taxon>Pseudomonadati</taxon>
        <taxon>Pseudomonadota</taxon>
        <taxon>Betaproteobacteria</taxon>
        <taxon>Burkholderiales</taxon>
        <taxon>Comamonadaceae</taxon>
        <taxon>Ottowia</taxon>
    </lineage>
</organism>
<keyword evidence="6 7" id="KW-0472">Membrane</keyword>
<keyword evidence="5 7" id="KW-1133">Transmembrane helix</keyword>
<evidence type="ECO:0000256" key="1">
    <source>
        <dbReference type="ARBA" id="ARBA00004651"/>
    </source>
</evidence>
<comment type="caution">
    <text evidence="8">The sequence shown here is derived from an EMBL/GenBank/DDBJ whole genome shotgun (WGS) entry which is preliminary data.</text>
</comment>
<evidence type="ECO:0000256" key="6">
    <source>
        <dbReference type="ARBA" id="ARBA00023136"/>
    </source>
</evidence>
<evidence type="ECO:0000313" key="9">
    <source>
        <dbReference type="Proteomes" id="UP001549320"/>
    </source>
</evidence>
<sequence>MKRLFPAPLLSVALIVMWLVLNRSLSAGQIILAVLFGVLMPVLFEPLRPGRPHIRHPLLLARLILVVGYDVLLSNIEVLRGVLRSGRRPPQSRFIVIPLELRDPGALAALATITTVVPGTVWCELARDASSVLLHVWDLEEDQTYIDFFKERYEAPLLKIFES</sequence>
<accession>A0ABV2Q6F1</accession>
<feature type="transmembrane region" description="Helical" evidence="7">
    <location>
        <begin position="27"/>
        <end position="47"/>
    </location>
</feature>
<evidence type="ECO:0000256" key="4">
    <source>
        <dbReference type="ARBA" id="ARBA00022692"/>
    </source>
</evidence>